<evidence type="ECO:0000259" key="10">
    <source>
        <dbReference type="Pfam" id="PF00535"/>
    </source>
</evidence>
<organism evidence="11 12">
    <name type="scientific">Ornithinibacter aureus</name>
    <dbReference type="NCBI Taxonomy" id="622664"/>
    <lineage>
        <taxon>Bacteria</taxon>
        <taxon>Bacillati</taxon>
        <taxon>Actinomycetota</taxon>
        <taxon>Actinomycetes</taxon>
        <taxon>Micrococcales</taxon>
        <taxon>Intrasporangiaceae</taxon>
        <taxon>Ornithinibacter</taxon>
    </lineage>
</organism>
<gene>
    <name evidence="11" type="ORF">GCM10023153_03860</name>
</gene>
<protein>
    <recommendedName>
        <fullName evidence="9">4,4'-diaponeurosporenoate glycosyltransferase</fullName>
    </recommendedName>
</protein>
<evidence type="ECO:0000256" key="4">
    <source>
        <dbReference type="ARBA" id="ARBA00022679"/>
    </source>
</evidence>
<sequence length="276" mass="30546">MTQFDDDALVSVVVPTRNNERTIEACLTSVRRQTHPAVELIVVDNSSDDTTWSVAQRLADQVVLAGPERSAQRNKGIELARGEWVLWLDSDMVLPPDTIAQALSTAERTGALGIALPERTIGTGFWTSCRALERQCYLDDPLLHNPRLIRREILVGDGGFALSMSGPEDADLRLRMRATGAPIELGSVLVDHDEGRLTVRSVMEKRYYYGRSLPAFADRHDGAVAQQGRAVIRSYVRNRRLLARQPITAVGMLGLRGMEAVAYVLGSRRGRRDAAR</sequence>
<evidence type="ECO:0000256" key="6">
    <source>
        <dbReference type="ARBA" id="ARBA00037281"/>
    </source>
</evidence>
<dbReference type="InterPro" id="IPR029044">
    <property type="entry name" value="Nucleotide-diphossugar_trans"/>
</dbReference>
<keyword evidence="12" id="KW-1185">Reference proteome</keyword>
<proteinExistence type="inferred from homology"/>
<evidence type="ECO:0000256" key="2">
    <source>
        <dbReference type="ARBA" id="ARBA00022475"/>
    </source>
</evidence>
<evidence type="ECO:0000256" key="9">
    <source>
        <dbReference type="ARBA" id="ARBA00040345"/>
    </source>
</evidence>
<dbReference type="Pfam" id="PF00535">
    <property type="entry name" value="Glycos_transf_2"/>
    <property type="match status" value="1"/>
</dbReference>
<comment type="caution">
    <text evidence="11">The sequence shown here is derived from an EMBL/GenBank/DDBJ whole genome shotgun (WGS) entry which is preliminary data.</text>
</comment>
<evidence type="ECO:0000256" key="3">
    <source>
        <dbReference type="ARBA" id="ARBA00022676"/>
    </source>
</evidence>
<evidence type="ECO:0000313" key="12">
    <source>
        <dbReference type="Proteomes" id="UP001500390"/>
    </source>
</evidence>
<keyword evidence="3" id="KW-0328">Glycosyltransferase</keyword>
<evidence type="ECO:0000256" key="7">
    <source>
        <dbReference type="ARBA" id="ARBA00037904"/>
    </source>
</evidence>
<keyword evidence="4" id="KW-0808">Transferase</keyword>
<accession>A0ABP8JC53</accession>
<keyword evidence="5" id="KW-0472">Membrane</keyword>
<evidence type="ECO:0000256" key="8">
    <source>
        <dbReference type="ARBA" id="ARBA00038120"/>
    </source>
</evidence>
<keyword evidence="2" id="KW-1003">Cell membrane</keyword>
<dbReference type="CDD" id="cd00761">
    <property type="entry name" value="Glyco_tranf_GTA_type"/>
    <property type="match status" value="1"/>
</dbReference>
<dbReference type="EMBL" id="BAABFX010000009">
    <property type="protein sequence ID" value="GAA4388527.1"/>
    <property type="molecule type" value="Genomic_DNA"/>
</dbReference>
<evidence type="ECO:0000256" key="1">
    <source>
        <dbReference type="ARBA" id="ARBA00004236"/>
    </source>
</evidence>
<reference evidence="12" key="1">
    <citation type="journal article" date="2019" name="Int. J. Syst. Evol. Microbiol.">
        <title>The Global Catalogue of Microorganisms (GCM) 10K type strain sequencing project: providing services to taxonomists for standard genome sequencing and annotation.</title>
        <authorList>
            <consortium name="The Broad Institute Genomics Platform"/>
            <consortium name="The Broad Institute Genome Sequencing Center for Infectious Disease"/>
            <person name="Wu L."/>
            <person name="Ma J."/>
        </authorList>
    </citation>
    <scope>NUCLEOTIDE SEQUENCE [LARGE SCALE GENOMIC DNA]</scope>
    <source>
        <strain evidence="12">JCM 17738</strain>
    </source>
</reference>
<dbReference type="SUPFAM" id="SSF53448">
    <property type="entry name" value="Nucleotide-diphospho-sugar transferases"/>
    <property type="match status" value="1"/>
</dbReference>
<evidence type="ECO:0000256" key="5">
    <source>
        <dbReference type="ARBA" id="ARBA00023136"/>
    </source>
</evidence>
<comment type="similarity">
    <text evidence="8">Belongs to the glycosyltransferase 2 family. CrtQ subfamily.</text>
</comment>
<feature type="domain" description="Glycosyltransferase 2-like" evidence="10">
    <location>
        <begin position="11"/>
        <end position="129"/>
    </location>
</feature>
<evidence type="ECO:0000313" key="11">
    <source>
        <dbReference type="EMBL" id="GAA4388527.1"/>
    </source>
</evidence>
<name>A0ABP8JC53_9MICO</name>
<dbReference type="PANTHER" id="PTHR43646">
    <property type="entry name" value="GLYCOSYLTRANSFERASE"/>
    <property type="match status" value="1"/>
</dbReference>
<comment type="pathway">
    <text evidence="7">Carotenoid biosynthesis; staphyloxanthin biosynthesis; staphyloxanthin from farnesyl diphosphate: step 4/5.</text>
</comment>
<dbReference type="PANTHER" id="PTHR43646:SF2">
    <property type="entry name" value="GLYCOSYLTRANSFERASE 2-LIKE DOMAIN-CONTAINING PROTEIN"/>
    <property type="match status" value="1"/>
</dbReference>
<comment type="function">
    <text evidence="6">Catalyzes the glycosylation of 4,4'-diaponeurosporenoate, i.e. the esterification of glucose at the C1'' position with the carboxyl group of 4,4'-diaponeurosporenic acid, to form glycosyl-4,4'-diaponeurosporenoate. This is a step in the biosynthesis of staphyloxanthin, an orange pigment present in most staphylococci strains.</text>
</comment>
<dbReference type="Gene3D" id="3.90.550.10">
    <property type="entry name" value="Spore Coat Polysaccharide Biosynthesis Protein SpsA, Chain A"/>
    <property type="match status" value="1"/>
</dbReference>
<dbReference type="Proteomes" id="UP001500390">
    <property type="component" value="Unassembled WGS sequence"/>
</dbReference>
<comment type="subcellular location">
    <subcellularLocation>
        <location evidence="1">Cell membrane</location>
    </subcellularLocation>
</comment>
<dbReference type="InterPro" id="IPR001173">
    <property type="entry name" value="Glyco_trans_2-like"/>
</dbReference>
<dbReference type="RefSeq" id="WP_159899043.1">
    <property type="nucleotide sequence ID" value="NZ_BAABFX010000009.1"/>
</dbReference>